<evidence type="ECO:0000313" key="2">
    <source>
        <dbReference type="EMBL" id="KAH7156582.1"/>
    </source>
</evidence>
<reference evidence="2" key="1">
    <citation type="journal article" date="2021" name="Nat. Commun.">
        <title>Genetic determinants of endophytism in the Arabidopsis root mycobiome.</title>
        <authorList>
            <person name="Mesny F."/>
            <person name="Miyauchi S."/>
            <person name="Thiergart T."/>
            <person name="Pickel B."/>
            <person name="Atanasova L."/>
            <person name="Karlsson M."/>
            <person name="Huettel B."/>
            <person name="Barry K.W."/>
            <person name="Haridas S."/>
            <person name="Chen C."/>
            <person name="Bauer D."/>
            <person name="Andreopoulos W."/>
            <person name="Pangilinan J."/>
            <person name="LaButti K."/>
            <person name="Riley R."/>
            <person name="Lipzen A."/>
            <person name="Clum A."/>
            <person name="Drula E."/>
            <person name="Henrissat B."/>
            <person name="Kohler A."/>
            <person name="Grigoriev I.V."/>
            <person name="Martin F.M."/>
            <person name="Hacquard S."/>
        </authorList>
    </citation>
    <scope>NUCLEOTIDE SEQUENCE</scope>
    <source>
        <strain evidence="2">MPI-CAGE-AT-0147</strain>
    </source>
</reference>
<evidence type="ECO:0000259" key="1">
    <source>
        <dbReference type="PROSITE" id="PS50053"/>
    </source>
</evidence>
<dbReference type="OrthoDB" id="1658288at2759"/>
<accession>A0A9P9F9S2</accession>
<feature type="domain" description="Ubiquitin-like" evidence="1">
    <location>
        <begin position="149"/>
        <end position="207"/>
    </location>
</feature>
<dbReference type="AlphaFoldDB" id="A0A9P9F9S2"/>
<dbReference type="InterPro" id="IPR029071">
    <property type="entry name" value="Ubiquitin-like_domsf"/>
</dbReference>
<gene>
    <name evidence="2" type="ORF">EDB81DRAFT_928607</name>
</gene>
<dbReference type="Proteomes" id="UP000738349">
    <property type="component" value="Unassembled WGS sequence"/>
</dbReference>
<name>A0A9P9F9S2_9HYPO</name>
<dbReference type="Pfam" id="PF00240">
    <property type="entry name" value="ubiquitin"/>
    <property type="match status" value="1"/>
</dbReference>
<dbReference type="InterPro" id="IPR050158">
    <property type="entry name" value="Ubiquitin_ubiquitin-like"/>
</dbReference>
<dbReference type="PANTHER" id="PTHR10666">
    <property type="entry name" value="UBIQUITIN"/>
    <property type="match status" value="1"/>
</dbReference>
<proteinExistence type="predicted"/>
<evidence type="ECO:0000313" key="3">
    <source>
        <dbReference type="Proteomes" id="UP000738349"/>
    </source>
</evidence>
<dbReference type="PRINTS" id="PR00348">
    <property type="entry name" value="UBIQUITIN"/>
</dbReference>
<dbReference type="PROSITE" id="PS50053">
    <property type="entry name" value="UBIQUITIN_2"/>
    <property type="match status" value="1"/>
</dbReference>
<dbReference type="EMBL" id="JAGMUV010000005">
    <property type="protein sequence ID" value="KAH7156582.1"/>
    <property type="molecule type" value="Genomic_DNA"/>
</dbReference>
<dbReference type="Gene3D" id="3.10.20.90">
    <property type="entry name" value="Phosphatidylinositol 3-kinase Catalytic Subunit, Chain A, domain 1"/>
    <property type="match status" value="1"/>
</dbReference>
<organism evidence="2 3">
    <name type="scientific">Dactylonectria macrodidyma</name>
    <dbReference type="NCBI Taxonomy" id="307937"/>
    <lineage>
        <taxon>Eukaryota</taxon>
        <taxon>Fungi</taxon>
        <taxon>Dikarya</taxon>
        <taxon>Ascomycota</taxon>
        <taxon>Pezizomycotina</taxon>
        <taxon>Sordariomycetes</taxon>
        <taxon>Hypocreomycetidae</taxon>
        <taxon>Hypocreales</taxon>
        <taxon>Nectriaceae</taxon>
        <taxon>Dactylonectria</taxon>
    </lineage>
</organism>
<dbReference type="SMART" id="SM00213">
    <property type="entry name" value="UBQ"/>
    <property type="match status" value="1"/>
</dbReference>
<dbReference type="InterPro" id="IPR000626">
    <property type="entry name" value="Ubiquitin-like_dom"/>
</dbReference>
<comment type="caution">
    <text evidence="2">The sequence shown here is derived from an EMBL/GenBank/DDBJ whole genome shotgun (WGS) entry which is preliminary data.</text>
</comment>
<sequence length="270" mass="30328">MALLNKLESDTLLLGDLDISFMRTVKVPVNQQLSELPPSIGKFLLFQLKDYAEKMPQEMVDKGGLFMPMYRRGSARGSRSRIMWLYMIKSCWMELPTTLDKSDNFVAVLMGSGHSVEDQRISQEVVGGIQFEITPEKKGTVTVNMPGKKSADLIDHFKSKIQDREGIPTDSHQLILHGNALEENRTLDEYDIKHEDYLHLVLTLHGGGPMPSSESGDGITLENCGATEMNLAPGGIIKQPLIHRSMLKLTPRWSCRFLHGQGQDYGVWEL</sequence>
<keyword evidence="3" id="KW-1185">Reference proteome</keyword>
<dbReference type="SUPFAM" id="SSF54236">
    <property type="entry name" value="Ubiquitin-like"/>
    <property type="match status" value="1"/>
</dbReference>
<protein>
    <recommendedName>
        <fullName evidence="1">Ubiquitin-like domain-containing protein</fullName>
    </recommendedName>
</protein>
<dbReference type="InterPro" id="IPR019956">
    <property type="entry name" value="Ubiquitin_dom"/>
</dbReference>